<dbReference type="PATRIC" id="fig|1292037.4.peg.7669"/>
<feature type="domain" description="Carrier" evidence="7">
    <location>
        <begin position="604"/>
        <end position="678"/>
    </location>
</feature>
<evidence type="ECO:0000313" key="8">
    <source>
        <dbReference type="EMBL" id="EOD60476.1"/>
    </source>
</evidence>
<dbReference type="AlphaFoldDB" id="R1HJF9"/>
<keyword evidence="5" id="KW-0045">Antibiotic biosynthesis</keyword>
<dbReference type="NCBIfam" id="TIGR01720">
    <property type="entry name" value="NRPS-para261"/>
    <property type="match status" value="1"/>
</dbReference>
<dbReference type="Gene3D" id="3.30.559.10">
    <property type="entry name" value="Chloramphenicol acetyltransferase-like domain"/>
    <property type="match status" value="2"/>
</dbReference>
<dbReference type="InterPro" id="IPR010071">
    <property type="entry name" value="AA_adenyl_dom"/>
</dbReference>
<evidence type="ECO:0000256" key="4">
    <source>
        <dbReference type="ARBA" id="ARBA00022737"/>
    </source>
</evidence>
<dbReference type="InterPro" id="IPR020845">
    <property type="entry name" value="AMP-binding_CS"/>
</dbReference>
<dbReference type="Pfam" id="PF00550">
    <property type="entry name" value="PP-binding"/>
    <property type="match status" value="1"/>
</dbReference>
<keyword evidence="9" id="KW-1185">Reference proteome</keyword>
<dbReference type="FunFam" id="2.30.38.10:FF:000001">
    <property type="entry name" value="Non-ribosomal peptide synthetase PvdI"/>
    <property type="match status" value="1"/>
</dbReference>
<dbReference type="SUPFAM" id="SSF56801">
    <property type="entry name" value="Acetyl-CoA synthetase-like"/>
    <property type="match status" value="1"/>
</dbReference>
<dbReference type="InterPro" id="IPR009081">
    <property type="entry name" value="PP-bd_ACP"/>
</dbReference>
<reference evidence="8 9" key="1">
    <citation type="submission" date="2013-02" db="EMBL/GenBank/DDBJ databases">
        <title>Draft genome sequence of Amycolatopsis vancoresmycina strain DSM 44592T.</title>
        <authorList>
            <person name="Kumar S."/>
            <person name="Kaur N."/>
            <person name="Kaur C."/>
            <person name="Raghava G.P.S."/>
            <person name="Mayilraj S."/>
        </authorList>
    </citation>
    <scope>NUCLEOTIDE SEQUENCE [LARGE SCALE GENOMIC DNA]</scope>
    <source>
        <strain evidence="8 9">DSM 44592</strain>
    </source>
</reference>
<dbReference type="Gene3D" id="1.10.1200.10">
    <property type="entry name" value="ACP-like"/>
    <property type="match status" value="1"/>
</dbReference>
<dbReference type="Proteomes" id="UP000014139">
    <property type="component" value="Unassembled WGS sequence"/>
</dbReference>
<dbReference type="PROSITE" id="PS00455">
    <property type="entry name" value="AMP_BINDING"/>
    <property type="match status" value="1"/>
</dbReference>
<keyword evidence="4" id="KW-0677">Repeat</keyword>
<dbReference type="Gene3D" id="3.30.559.30">
    <property type="entry name" value="Nonribosomal peptide synthetase, condensation domain"/>
    <property type="match status" value="2"/>
</dbReference>
<evidence type="ECO:0000256" key="1">
    <source>
        <dbReference type="ARBA" id="ARBA00001957"/>
    </source>
</evidence>
<dbReference type="InterPro" id="IPR025110">
    <property type="entry name" value="AMP-bd_C"/>
</dbReference>
<dbReference type="GO" id="GO:0008610">
    <property type="term" value="P:lipid biosynthetic process"/>
    <property type="evidence" value="ECO:0007669"/>
    <property type="project" value="UniProtKB-ARBA"/>
</dbReference>
<dbReference type="InterPro" id="IPR045851">
    <property type="entry name" value="AMP-bd_C_sf"/>
</dbReference>
<dbReference type="NCBIfam" id="TIGR01733">
    <property type="entry name" value="AA-adenyl-dom"/>
    <property type="match status" value="1"/>
</dbReference>
<dbReference type="eggNOG" id="COG1020">
    <property type="taxonomic scope" value="Bacteria"/>
</dbReference>
<keyword evidence="2" id="KW-0596">Phosphopantetheine</keyword>
<dbReference type="SUPFAM" id="SSF52777">
    <property type="entry name" value="CoA-dependent acyltransferases"/>
    <property type="match status" value="3"/>
</dbReference>
<keyword evidence="3" id="KW-0597">Phosphoprotein</keyword>
<evidence type="ECO:0000256" key="6">
    <source>
        <dbReference type="SAM" id="MobiDB-lite"/>
    </source>
</evidence>
<dbReference type="GO" id="GO:0043041">
    <property type="term" value="P:amino acid activation for nonribosomal peptide biosynthetic process"/>
    <property type="evidence" value="ECO:0007669"/>
    <property type="project" value="TreeGrafter"/>
</dbReference>
<dbReference type="PROSITE" id="PS00012">
    <property type="entry name" value="PHOSPHOPANTETHEINE"/>
    <property type="match status" value="1"/>
</dbReference>
<dbReference type="InterPro" id="IPR001242">
    <property type="entry name" value="Condensation_dom"/>
</dbReference>
<dbReference type="InterPro" id="IPR023213">
    <property type="entry name" value="CAT-like_dom_sf"/>
</dbReference>
<dbReference type="Gene3D" id="3.30.300.30">
    <property type="match status" value="1"/>
</dbReference>
<name>R1HJF9_9PSEU</name>
<dbReference type="CDD" id="cd19534">
    <property type="entry name" value="E_NRPS"/>
    <property type="match status" value="1"/>
</dbReference>
<dbReference type="Gene3D" id="3.40.50.980">
    <property type="match status" value="2"/>
</dbReference>
<dbReference type="InterPro" id="IPR000873">
    <property type="entry name" value="AMP-dep_synth/lig_dom"/>
</dbReference>
<proteinExistence type="predicted"/>
<comment type="cofactor">
    <cofactor evidence="1">
        <name>pantetheine 4'-phosphate</name>
        <dbReference type="ChEBI" id="CHEBI:47942"/>
    </cofactor>
</comment>
<dbReference type="Gene3D" id="2.30.38.10">
    <property type="entry name" value="Luciferase, Domain 3"/>
    <property type="match status" value="1"/>
</dbReference>
<evidence type="ECO:0000256" key="3">
    <source>
        <dbReference type="ARBA" id="ARBA00022553"/>
    </source>
</evidence>
<evidence type="ECO:0000313" key="9">
    <source>
        <dbReference type="Proteomes" id="UP000014139"/>
    </source>
</evidence>
<dbReference type="Pfam" id="PF00668">
    <property type="entry name" value="Condensation"/>
    <property type="match status" value="2"/>
</dbReference>
<dbReference type="GO" id="GO:0005737">
    <property type="term" value="C:cytoplasm"/>
    <property type="evidence" value="ECO:0007669"/>
    <property type="project" value="TreeGrafter"/>
</dbReference>
<dbReference type="InterPro" id="IPR036736">
    <property type="entry name" value="ACP-like_sf"/>
</dbReference>
<comment type="caution">
    <text evidence="8">The sequence shown here is derived from an EMBL/GenBank/DDBJ whole genome shotgun (WGS) entry which is preliminary data.</text>
</comment>
<dbReference type="SUPFAM" id="SSF47336">
    <property type="entry name" value="ACP-like"/>
    <property type="match status" value="1"/>
</dbReference>
<dbReference type="PANTHER" id="PTHR45527:SF1">
    <property type="entry name" value="FATTY ACID SYNTHASE"/>
    <property type="match status" value="1"/>
</dbReference>
<dbReference type="FunFam" id="3.40.50.12780:FF:000012">
    <property type="entry name" value="Non-ribosomal peptide synthetase"/>
    <property type="match status" value="1"/>
</dbReference>
<dbReference type="SMART" id="SM00823">
    <property type="entry name" value="PKS_PP"/>
    <property type="match status" value="1"/>
</dbReference>
<dbReference type="GO" id="GO:0003824">
    <property type="term" value="F:catalytic activity"/>
    <property type="evidence" value="ECO:0007669"/>
    <property type="project" value="InterPro"/>
</dbReference>
<dbReference type="GO" id="GO:0017000">
    <property type="term" value="P:antibiotic biosynthetic process"/>
    <property type="evidence" value="ECO:0007669"/>
    <property type="project" value="UniProtKB-KW"/>
</dbReference>
<dbReference type="CDD" id="cd17652">
    <property type="entry name" value="A_NRPS_CmdD_like"/>
    <property type="match status" value="1"/>
</dbReference>
<protein>
    <submittedName>
        <fullName evidence="8">Non-ribosomal peptide synthetase</fullName>
    </submittedName>
</protein>
<dbReference type="Pfam" id="PF13193">
    <property type="entry name" value="AMP-binding_C"/>
    <property type="match status" value="1"/>
</dbReference>
<dbReference type="InterPro" id="IPR006162">
    <property type="entry name" value="Ppantetheine_attach_site"/>
</dbReference>
<dbReference type="InterPro" id="IPR020806">
    <property type="entry name" value="PKS_PP-bd"/>
</dbReference>
<gene>
    <name evidence="8" type="ORF">H480_40935</name>
</gene>
<dbReference type="EMBL" id="AOUO01000708">
    <property type="protein sequence ID" value="EOD60476.1"/>
    <property type="molecule type" value="Genomic_DNA"/>
</dbReference>
<accession>R1HJF9</accession>
<feature type="region of interest" description="Disordered" evidence="6">
    <location>
        <begin position="1"/>
        <end position="24"/>
    </location>
</feature>
<dbReference type="FunFam" id="3.40.50.980:FF:000001">
    <property type="entry name" value="Non-ribosomal peptide synthetase"/>
    <property type="match status" value="1"/>
</dbReference>
<dbReference type="InterPro" id="IPR010060">
    <property type="entry name" value="NRPS_synth"/>
</dbReference>
<dbReference type="FunFam" id="1.10.1200.10:FF:000005">
    <property type="entry name" value="Nonribosomal peptide synthetase 1"/>
    <property type="match status" value="1"/>
</dbReference>
<sequence length="1135" mass="120731">MVLQNSPREATRLPGLETEELPQPATAANFDLTLEFQPDDGVLRAALTYNTDLFDAATIDRLATHLGVLLAGVADDPDRPLSRLPLIGPAERDLVVGAWNETARFVEPETLPELVAARARRTPDAMAVIAGESLTYAELDARAARLARVLVARGIGPERIVALALPRSAEIVVAQLAVWKAGGAFVPVDPTYPIERITFMLADARPALVLTLDGLAPPVPDGVDVLTLDDPGLFDGEPAPAVPVRPEHPAYVIYTSGSTGRPKGVVVTHAGLAGFAAAEAEHLRVAEGDRVLAYSSPSFDAAILELCLAWASGAALVVVPPEPLLGEPLAEFLAAHRISHTLIPPAALATVPAAGLPDLRTLVVGGDACPPELVDRWAPGRRMINAYGPTESTVVATWSGPLVPGTPPPIGRPIPNTRAYVLDAALQPVPIGVAGELYVAGPSLARGYLDRPGLTAGRFTANPFGAPGERMYRTGDVVRWTAAGQLEFTGRADDQVKVRGFRIELGEVEAALTRHPGVAAAVAAVQQDSSGHKRLVACFVTEPGADPVGAAGLREFLGRSLPGHLVPSALTELPALPLGPSGKVDRRALPVVAAAAEPATGHVEPVTPAERTLCEIWAQVLGLDRVGTHDNFFELGGDSILSMQVVSRARQAGLRVSTKDIFLHQTVAALAPEAGAVTEEASAEGPVVGDVPLTPIQDWFFATHTVNPHHFNQSMLVELADGFDAGALERALAAVWTHHDALRMRFTRTETGWQQHNADVEPGPRLRHEDLTGVPEAGRPAALERIADAVHAGFDLADGPLLAAVLVTADPAWRPRLFLAAHHVVVDAVSWRILLDDLDTAYRQAVRDVPADLGPRTTSFRDWAHRLRDHVRAGGFDGELAYWTGLPPAGELPVDHDTAVTGTAEVVVTLGAADTNALLRSAPAAYRTRVNDVLLTALAWALARWTGREDVAIALEGHGREDVLDGVDLNRTVGWFTTLFPVALSIADTEEPDWRTLVKSVRKQLRAVPGNGFGFGALRHLGAPEVRERLAGAQPQISFNYLGQWDGSGAAASASDSLYAAVRGSLGRDHDPAEHHPHLLDLVGAVQDGELVFSLIYQPGRHDRRTVEAVAGDFATALRRIAADSQAPARRKERR</sequence>
<dbReference type="GO" id="GO:0031177">
    <property type="term" value="F:phosphopantetheine binding"/>
    <property type="evidence" value="ECO:0007669"/>
    <property type="project" value="InterPro"/>
</dbReference>
<dbReference type="PANTHER" id="PTHR45527">
    <property type="entry name" value="NONRIBOSOMAL PEPTIDE SYNTHETASE"/>
    <property type="match status" value="1"/>
</dbReference>
<evidence type="ECO:0000256" key="5">
    <source>
        <dbReference type="ARBA" id="ARBA00023194"/>
    </source>
</evidence>
<evidence type="ECO:0000259" key="7">
    <source>
        <dbReference type="PROSITE" id="PS50075"/>
    </source>
</evidence>
<evidence type="ECO:0000256" key="2">
    <source>
        <dbReference type="ARBA" id="ARBA00022450"/>
    </source>
</evidence>
<dbReference type="Pfam" id="PF00501">
    <property type="entry name" value="AMP-binding"/>
    <property type="match status" value="1"/>
</dbReference>
<dbReference type="PROSITE" id="PS50075">
    <property type="entry name" value="CARRIER"/>
    <property type="match status" value="1"/>
</dbReference>
<organism evidence="8 9">
    <name type="scientific">Amycolatopsis vancoresmycina DSM 44592</name>
    <dbReference type="NCBI Taxonomy" id="1292037"/>
    <lineage>
        <taxon>Bacteria</taxon>
        <taxon>Bacillati</taxon>
        <taxon>Actinomycetota</taxon>
        <taxon>Actinomycetes</taxon>
        <taxon>Pseudonocardiales</taxon>
        <taxon>Pseudonocardiaceae</taxon>
        <taxon>Amycolatopsis</taxon>
    </lineage>
</organism>
<dbReference type="GO" id="GO:0044550">
    <property type="term" value="P:secondary metabolite biosynthetic process"/>
    <property type="evidence" value="ECO:0007669"/>
    <property type="project" value="TreeGrafter"/>
</dbReference>